<feature type="transmembrane region" description="Helical" evidence="3">
    <location>
        <begin position="18"/>
        <end position="38"/>
    </location>
</feature>
<dbReference type="InterPro" id="IPR029063">
    <property type="entry name" value="SAM-dependent_MTases_sf"/>
</dbReference>
<feature type="compositionally biased region" description="Polar residues" evidence="2">
    <location>
        <begin position="238"/>
        <end position="248"/>
    </location>
</feature>
<keyword evidence="1" id="KW-0620">Polyamine biosynthesis</keyword>
<accession>A0A2G8SUR0</accession>
<dbReference type="Gene3D" id="3.40.50.150">
    <property type="entry name" value="Vaccinia Virus protein VP39"/>
    <property type="match status" value="1"/>
</dbReference>
<evidence type="ECO:0008006" key="6">
    <source>
        <dbReference type="Google" id="ProtNLM"/>
    </source>
</evidence>
<reference evidence="4 5" key="1">
    <citation type="journal article" date="2015" name="Sci. Rep.">
        <title>Chromosome-level genome map provides insights into diverse defense mechanisms in the medicinal fungus Ganoderma sinense.</title>
        <authorList>
            <person name="Zhu Y."/>
            <person name="Xu J."/>
            <person name="Sun C."/>
            <person name="Zhou S."/>
            <person name="Xu H."/>
            <person name="Nelson D.R."/>
            <person name="Qian J."/>
            <person name="Song J."/>
            <person name="Luo H."/>
            <person name="Xiang L."/>
            <person name="Li Y."/>
            <person name="Xu Z."/>
            <person name="Ji A."/>
            <person name="Wang L."/>
            <person name="Lu S."/>
            <person name="Hayward A."/>
            <person name="Sun W."/>
            <person name="Li X."/>
            <person name="Schwartz D.C."/>
            <person name="Wang Y."/>
            <person name="Chen S."/>
        </authorList>
    </citation>
    <scope>NUCLEOTIDE SEQUENCE [LARGE SCALE GENOMIC DNA]</scope>
    <source>
        <strain evidence="4 5">ZZ0214-1</strain>
    </source>
</reference>
<dbReference type="PANTHER" id="PTHR43317:SF1">
    <property type="entry name" value="THERMOSPERMINE SYNTHASE ACAULIS5"/>
    <property type="match status" value="1"/>
</dbReference>
<keyword evidence="3" id="KW-0812">Transmembrane</keyword>
<feature type="transmembrane region" description="Helical" evidence="3">
    <location>
        <begin position="106"/>
        <end position="127"/>
    </location>
</feature>
<dbReference type="Pfam" id="PF01564">
    <property type="entry name" value="Spermine_synth"/>
    <property type="match status" value="1"/>
</dbReference>
<evidence type="ECO:0000256" key="3">
    <source>
        <dbReference type="SAM" id="Phobius"/>
    </source>
</evidence>
<gene>
    <name evidence="4" type="ORF">GSI_01001</name>
</gene>
<protein>
    <recommendedName>
        <fullName evidence="6">PABS domain-containing protein</fullName>
    </recommendedName>
</protein>
<dbReference type="Proteomes" id="UP000230002">
    <property type="component" value="Unassembled WGS sequence"/>
</dbReference>
<name>A0A2G8SUR0_9APHY</name>
<dbReference type="SUPFAM" id="SSF53335">
    <property type="entry name" value="S-adenosyl-L-methionine-dependent methyltransferases"/>
    <property type="match status" value="1"/>
</dbReference>
<evidence type="ECO:0000256" key="2">
    <source>
        <dbReference type="SAM" id="MobiDB-lite"/>
    </source>
</evidence>
<keyword evidence="3" id="KW-1133">Transmembrane helix</keyword>
<dbReference type="NCBIfam" id="NF037959">
    <property type="entry name" value="MFS_SpdSyn"/>
    <property type="match status" value="1"/>
</dbReference>
<dbReference type="GO" id="GO:0006596">
    <property type="term" value="P:polyamine biosynthetic process"/>
    <property type="evidence" value="ECO:0007669"/>
    <property type="project" value="UniProtKB-KW"/>
</dbReference>
<dbReference type="PANTHER" id="PTHR43317">
    <property type="entry name" value="THERMOSPERMINE SYNTHASE ACAULIS5"/>
    <property type="match status" value="1"/>
</dbReference>
<dbReference type="EMBL" id="AYKW01000001">
    <property type="protein sequence ID" value="PIL37308.1"/>
    <property type="molecule type" value="Genomic_DNA"/>
</dbReference>
<dbReference type="STRING" id="1077348.A0A2G8SUR0"/>
<feature type="compositionally biased region" description="Polar residues" evidence="2">
    <location>
        <begin position="209"/>
        <end position="219"/>
    </location>
</feature>
<keyword evidence="3" id="KW-0472">Membrane</keyword>
<sequence length="639" mass="68668">MSSHAPTTTAKSNPFHAALTRVAAIGVLLGLSLVTWAYQHALEPQYGSAPPALHLSKIIWSASILGSFAPAVPLSRATLGLGLLLYALPNSSYWTAAYTARLGDPIWGPVATHLVVLLPVLALGVALVKVLQDAPYSEENATPQSSITLPVCATAITALQGLWPAVAVVNTLPPNQVFLYAGTAAMTCWAMAPFLPDVSAPPPSATKPLVSTSNSQTSPGAKGRGKKGASDKTAPAKSGSNASVSPGTSAGAARIRIALIPLLPYLTRTVLRGPTLLQPLPEPWTHPSYPLRILSSEQSMLSGVVVVGESLESPNVSNGIENMRYLRAGHSLLGGVWVGPKVTAMDPELVLKDEAGNELGDSVYTAFILQEAVLLAEKADNSRPKNALIIGLGTGISATSFMRHGLSTTIVEIDPAVYDAARRFFGLPAPDHVFLQDARGWVHNRSETVQADPPSSSQTTFQPFDIVVHDCFSGGGIPAHLYTQQFWQELKNIVRLDAIVAVNYAGIISSDSAKAIVLTLRSVFPQCRAFYDSMEPSADAFNEFQNWVFFCTPSSDSLKFRAAVSSDFLGSYLRRHVLSSLPEREGDISTLGSDLSAETRERFILKDTANPLGEWQRKDALHHWKIMREVLPEVFWETY</sequence>
<proteinExistence type="predicted"/>
<dbReference type="OrthoDB" id="2016285at2759"/>
<dbReference type="AlphaFoldDB" id="A0A2G8SUR0"/>
<feature type="transmembrane region" description="Helical" evidence="3">
    <location>
        <begin position="58"/>
        <end position="86"/>
    </location>
</feature>
<evidence type="ECO:0000313" key="5">
    <source>
        <dbReference type="Proteomes" id="UP000230002"/>
    </source>
</evidence>
<feature type="region of interest" description="Disordered" evidence="2">
    <location>
        <begin position="203"/>
        <end position="248"/>
    </location>
</feature>
<comment type="caution">
    <text evidence="4">The sequence shown here is derived from an EMBL/GenBank/DDBJ whole genome shotgun (WGS) entry which is preliminary data.</text>
</comment>
<evidence type="ECO:0000313" key="4">
    <source>
        <dbReference type="EMBL" id="PIL37308.1"/>
    </source>
</evidence>
<keyword evidence="5" id="KW-1185">Reference proteome</keyword>
<evidence type="ECO:0000256" key="1">
    <source>
        <dbReference type="ARBA" id="ARBA00023115"/>
    </source>
</evidence>
<organism evidence="4 5">
    <name type="scientific">Ganoderma sinense ZZ0214-1</name>
    <dbReference type="NCBI Taxonomy" id="1077348"/>
    <lineage>
        <taxon>Eukaryota</taxon>
        <taxon>Fungi</taxon>
        <taxon>Dikarya</taxon>
        <taxon>Basidiomycota</taxon>
        <taxon>Agaricomycotina</taxon>
        <taxon>Agaricomycetes</taxon>
        <taxon>Polyporales</taxon>
        <taxon>Polyporaceae</taxon>
        <taxon>Ganoderma</taxon>
    </lineage>
</organism>